<proteinExistence type="predicted"/>
<keyword evidence="2" id="KW-1185">Reference proteome</keyword>
<dbReference type="EMBL" id="JAIHOM010000054">
    <property type="protein sequence ID" value="MCW6037029.1"/>
    <property type="molecule type" value="Genomic_DNA"/>
</dbReference>
<reference evidence="1 2" key="1">
    <citation type="submission" date="2021-08" db="EMBL/GenBank/DDBJ databases">
        <title>Draft genome sequence of Spirulina subsalsa with high tolerance to salinity and hype-accumulation of phycocyanin.</title>
        <authorList>
            <person name="Pei H."/>
            <person name="Jiang L."/>
        </authorList>
    </citation>
    <scope>NUCLEOTIDE SEQUENCE [LARGE SCALE GENOMIC DNA]</scope>
    <source>
        <strain evidence="1 2">FACHB-351</strain>
    </source>
</reference>
<evidence type="ECO:0000313" key="1">
    <source>
        <dbReference type="EMBL" id="MCW6037029.1"/>
    </source>
</evidence>
<evidence type="ECO:0000313" key="2">
    <source>
        <dbReference type="Proteomes" id="UP001526426"/>
    </source>
</evidence>
<gene>
    <name evidence="1" type="ORF">K4A83_12235</name>
</gene>
<name>A0ABT3L7G1_9CYAN</name>
<protein>
    <submittedName>
        <fullName evidence="1">Uncharacterized protein</fullName>
    </submittedName>
</protein>
<organism evidence="1 2">
    <name type="scientific">Spirulina subsalsa FACHB-351</name>
    <dbReference type="NCBI Taxonomy" id="234711"/>
    <lineage>
        <taxon>Bacteria</taxon>
        <taxon>Bacillati</taxon>
        <taxon>Cyanobacteriota</taxon>
        <taxon>Cyanophyceae</taxon>
        <taxon>Spirulinales</taxon>
        <taxon>Spirulinaceae</taxon>
        <taxon>Spirulina</taxon>
    </lineage>
</organism>
<comment type="caution">
    <text evidence="1">The sequence shown here is derived from an EMBL/GenBank/DDBJ whole genome shotgun (WGS) entry which is preliminary data.</text>
</comment>
<dbReference type="Proteomes" id="UP001526426">
    <property type="component" value="Unassembled WGS sequence"/>
</dbReference>
<accession>A0ABT3L7G1</accession>
<sequence length="75" mass="8303">MEISKSENQGYSILAPLRRSNGFNATISDGAVTGVYDSENGEFTGQFYFSQQKAEKEIMDEDALSLEEVNDSGWV</sequence>
<dbReference type="RefSeq" id="WP_265264859.1">
    <property type="nucleotide sequence ID" value="NZ_JAIHOM010000054.1"/>
</dbReference>